<sequence>MTYYFQATTTMADNVILNIYDLVSDQQNQSSTDEPRQQLSGFSRMFVGLLEPLGLGMYHTSVDVGGFRYQFGSTLGITRTSSPIGGGDSAESRRYVPGNGQYRESIILGQTFCNQKEVNSIIQKLRESHFGGDNYHLAHRNCNHFSETFATALLLVEGGDTNVRLEKFPKWVNRLAKTTSSGMSRDSEMACDVIEEARMALECDKKVGWGITSAVKKSLTSVDRSKKKELTAKQKEALAKLKSRSTK</sequence>
<evidence type="ECO:0000256" key="2">
    <source>
        <dbReference type="ARBA" id="ARBA00022670"/>
    </source>
</evidence>
<dbReference type="PANTHER" id="PTHR12378">
    <property type="entry name" value="DESUMOYLATING ISOPEPTIDASE"/>
    <property type="match status" value="1"/>
</dbReference>
<comment type="similarity">
    <text evidence="1">Belongs to the DeSI family.</text>
</comment>
<dbReference type="AlphaFoldDB" id="A0AAD9DGF4"/>
<feature type="domain" description="PPPDE" evidence="4">
    <location>
        <begin position="13"/>
        <end position="189"/>
    </location>
</feature>
<evidence type="ECO:0000313" key="5">
    <source>
        <dbReference type="EMBL" id="KAK1744703.1"/>
    </source>
</evidence>
<gene>
    <name evidence="5" type="ORF">QTG54_003994</name>
</gene>
<protein>
    <submittedName>
        <fullName evidence="5">Desumoylating isopeptidase</fullName>
        <ecNumber evidence="5">3.4.-.-</ecNumber>
    </submittedName>
</protein>
<keyword evidence="2" id="KW-0645">Protease</keyword>
<evidence type="ECO:0000256" key="3">
    <source>
        <dbReference type="ARBA" id="ARBA00022801"/>
    </source>
</evidence>
<dbReference type="Proteomes" id="UP001224775">
    <property type="component" value="Unassembled WGS sequence"/>
</dbReference>
<dbReference type="Gene3D" id="3.90.1720.30">
    <property type="entry name" value="PPPDE domains"/>
    <property type="match status" value="1"/>
</dbReference>
<dbReference type="EC" id="3.4.-.-" evidence="5"/>
<dbReference type="SMART" id="SM01179">
    <property type="entry name" value="DUF862"/>
    <property type="match status" value="1"/>
</dbReference>
<keyword evidence="3 5" id="KW-0378">Hydrolase</keyword>
<evidence type="ECO:0000313" key="6">
    <source>
        <dbReference type="Proteomes" id="UP001224775"/>
    </source>
</evidence>
<dbReference type="PANTHER" id="PTHR12378:SF80">
    <property type="entry name" value="IP06716P-RELATED"/>
    <property type="match status" value="1"/>
</dbReference>
<dbReference type="GO" id="GO:0006508">
    <property type="term" value="P:proteolysis"/>
    <property type="evidence" value="ECO:0007669"/>
    <property type="project" value="UniProtKB-KW"/>
</dbReference>
<keyword evidence="6" id="KW-1185">Reference proteome</keyword>
<dbReference type="GO" id="GO:0016579">
    <property type="term" value="P:protein deubiquitination"/>
    <property type="evidence" value="ECO:0007669"/>
    <property type="project" value="TreeGrafter"/>
</dbReference>
<comment type="caution">
    <text evidence="5">The sequence shown here is derived from an EMBL/GenBank/DDBJ whole genome shotgun (WGS) entry which is preliminary data.</text>
</comment>
<dbReference type="PROSITE" id="PS51858">
    <property type="entry name" value="PPPDE"/>
    <property type="match status" value="1"/>
</dbReference>
<dbReference type="InterPro" id="IPR042266">
    <property type="entry name" value="PPPDE_sf"/>
</dbReference>
<accession>A0AAD9DGF4</accession>
<evidence type="ECO:0000259" key="4">
    <source>
        <dbReference type="PROSITE" id="PS51858"/>
    </source>
</evidence>
<proteinExistence type="inferred from homology"/>
<dbReference type="InterPro" id="IPR008580">
    <property type="entry name" value="PPPDE_dom"/>
</dbReference>
<organism evidence="5 6">
    <name type="scientific">Skeletonema marinoi</name>
    <dbReference type="NCBI Taxonomy" id="267567"/>
    <lineage>
        <taxon>Eukaryota</taxon>
        <taxon>Sar</taxon>
        <taxon>Stramenopiles</taxon>
        <taxon>Ochrophyta</taxon>
        <taxon>Bacillariophyta</taxon>
        <taxon>Coscinodiscophyceae</taxon>
        <taxon>Thalassiosirophycidae</taxon>
        <taxon>Thalassiosirales</taxon>
        <taxon>Skeletonemataceae</taxon>
        <taxon>Skeletonema</taxon>
        <taxon>Skeletonema marinoi-dohrnii complex</taxon>
    </lineage>
</organism>
<dbReference type="GO" id="GO:0101005">
    <property type="term" value="F:deubiquitinase activity"/>
    <property type="evidence" value="ECO:0007669"/>
    <property type="project" value="TreeGrafter"/>
</dbReference>
<name>A0AAD9DGF4_9STRA</name>
<reference evidence="5" key="1">
    <citation type="submission" date="2023-06" db="EMBL/GenBank/DDBJ databases">
        <title>Survivors Of The Sea: Transcriptome response of Skeletonema marinoi to long-term dormancy.</title>
        <authorList>
            <person name="Pinder M.I.M."/>
            <person name="Kourtchenko O."/>
            <person name="Robertson E.K."/>
            <person name="Larsson T."/>
            <person name="Maumus F."/>
            <person name="Osuna-Cruz C.M."/>
            <person name="Vancaester E."/>
            <person name="Stenow R."/>
            <person name="Vandepoele K."/>
            <person name="Ploug H."/>
            <person name="Bruchert V."/>
            <person name="Godhe A."/>
            <person name="Topel M."/>
        </authorList>
    </citation>
    <scope>NUCLEOTIDE SEQUENCE</scope>
    <source>
        <strain evidence="5">R05AC</strain>
    </source>
</reference>
<dbReference type="Pfam" id="PF05903">
    <property type="entry name" value="Peptidase_C97"/>
    <property type="match status" value="1"/>
</dbReference>
<dbReference type="EMBL" id="JATAAI010000006">
    <property type="protein sequence ID" value="KAK1744703.1"/>
    <property type="molecule type" value="Genomic_DNA"/>
</dbReference>
<evidence type="ECO:0000256" key="1">
    <source>
        <dbReference type="ARBA" id="ARBA00008140"/>
    </source>
</evidence>